<name>A0A1M5WTY9_9VIBR</name>
<keyword evidence="2" id="KW-0548">Nucleotidyltransferase</keyword>
<sequence>MYILGNIVRKTSPVLTEHHDTQPLKYQFYAIFKMCSIHNPFSMLKPKRPENEQNRLTALRHLNVLDTPPEERFDRITRLARRLFDVPIALVSLVDENRQWFKSCFGLDAQETSRDISFCGHTILENQPFIVPDASKDLRFADNPLVTGAPHIRFYAGVPLHYQGCADEICHLGTLCIIDQTPKYMSEAELADLIDLARLAERELSASHIASIDELTHIQNRRGFISLAQKASSFCQRENKPYSLAYIDLNQFKPINDQFGHAEGDKALQMFAQLMQESFRESDVIARMGGDEFVVLMPGIDEHNAQIAINRFRTLVNQYNQDAGNGYDIIFCEGLISVSPGHHQTIEALLCEADKLMYQNKNIKSSGTKPE</sequence>
<keyword evidence="3" id="KW-1185">Reference proteome</keyword>
<proteinExistence type="predicted"/>
<dbReference type="PROSITE" id="PS50887">
    <property type="entry name" value="GGDEF"/>
    <property type="match status" value="1"/>
</dbReference>
<dbReference type="PANTHER" id="PTHR43102:SF2">
    <property type="entry name" value="GAF DOMAIN-CONTAINING PROTEIN"/>
    <property type="match status" value="1"/>
</dbReference>
<dbReference type="NCBIfam" id="TIGR00254">
    <property type="entry name" value="GGDEF"/>
    <property type="match status" value="1"/>
</dbReference>
<dbReference type="CDD" id="cd01949">
    <property type="entry name" value="GGDEF"/>
    <property type="match status" value="1"/>
</dbReference>
<organism evidence="2 3">
    <name type="scientific">Vibrio aerogenes CECT 7868</name>
    <dbReference type="NCBI Taxonomy" id="1216006"/>
    <lineage>
        <taxon>Bacteria</taxon>
        <taxon>Pseudomonadati</taxon>
        <taxon>Pseudomonadota</taxon>
        <taxon>Gammaproteobacteria</taxon>
        <taxon>Vibrionales</taxon>
        <taxon>Vibrionaceae</taxon>
        <taxon>Vibrio</taxon>
    </lineage>
</organism>
<dbReference type="Pfam" id="PF00990">
    <property type="entry name" value="GGDEF"/>
    <property type="match status" value="1"/>
</dbReference>
<reference evidence="2 3" key="1">
    <citation type="submission" date="2016-11" db="EMBL/GenBank/DDBJ databases">
        <authorList>
            <person name="Jaros S."/>
            <person name="Januszkiewicz K."/>
            <person name="Wedrychowicz H."/>
        </authorList>
    </citation>
    <scope>NUCLEOTIDE SEQUENCE [LARGE SCALE GENOMIC DNA]</scope>
    <source>
        <strain evidence="2 3">CECT 7868</strain>
    </source>
</reference>
<feature type="domain" description="GGDEF" evidence="1">
    <location>
        <begin position="240"/>
        <end position="371"/>
    </location>
</feature>
<dbReference type="GO" id="GO:0052621">
    <property type="term" value="F:diguanylate cyclase activity"/>
    <property type="evidence" value="ECO:0007669"/>
    <property type="project" value="UniProtKB-EC"/>
</dbReference>
<dbReference type="InterPro" id="IPR029016">
    <property type="entry name" value="GAF-like_dom_sf"/>
</dbReference>
<dbReference type="SUPFAM" id="SSF55781">
    <property type="entry name" value="GAF domain-like"/>
    <property type="match status" value="1"/>
</dbReference>
<dbReference type="AlphaFoldDB" id="A0A1M5WTY9"/>
<gene>
    <name evidence="2" type="primary">yegE</name>
    <name evidence="2" type="ORF">VA7868_00865</name>
</gene>
<accession>A0A1M5WTY9</accession>
<evidence type="ECO:0000313" key="3">
    <source>
        <dbReference type="Proteomes" id="UP000184608"/>
    </source>
</evidence>
<keyword evidence="2" id="KW-0808">Transferase</keyword>
<dbReference type="EMBL" id="FQXZ01000007">
    <property type="protein sequence ID" value="SHH90941.1"/>
    <property type="molecule type" value="Genomic_DNA"/>
</dbReference>
<dbReference type="InterPro" id="IPR043128">
    <property type="entry name" value="Rev_trsase/Diguanyl_cyclase"/>
</dbReference>
<dbReference type="InterPro" id="IPR000160">
    <property type="entry name" value="GGDEF_dom"/>
</dbReference>
<evidence type="ECO:0000313" key="2">
    <source>
        <dbReference type="EMBL" id="SHH90941.1"/>
    </source>
</evidence>
<dbReference type="Proteomes" id="UP000184608">
    <property type="component" value="Unassembled WGS sequence"/>
</dbReference>
<dbReference type="SMART" id="SM00065">
    <property type="entry name" value="GAF"/>
    <property type="match status" value="1"/>
</dbReference>
<dbReference type="PANTHER" id="PTHR43102">
    <property type="entry name" value="SLR1143 PROTEIN"/>
    <property type="match status" value="1"/>
</dbReference>
<dbReference type="InterPro" id="IPR003018">
    <property type="entry name" value="GAF"/>
</dbReference>
<dbReference type="SUPFAM" id="SSF55073">
    <property type="entry name" value="Nucleotide cyclase"/>
    <property type="match status" value="1"/>
</dbReference>
<dbReference type="STRING" id="1216006.VA7868_00865"/>
<dbReference type="EC" id="2.7.7.65" evidence="2"/>
<dbReference type="Gene3D" id="3.30.450.40">
    <property type="match status" value="1"/>
</dbReference>
<dbReference type="Gene3D" id="3.30.70.270">
    <property type="match status" value="1"/>
</dbReference>
<evidence type="ECO:0000259" key="1">
    <source>
        <dbReference type="PROSITE" id="PS50887"/>
    </source>
</evidence>
<dbReference type="SMART" id="SM00267">
    <property type="entry name" value="GGDEF"/>
    <property type="match status" value="1"/>
</dbReference>
<dbReference type="Pfam" id="PF01590">
    <property type="entry name" value="GAF"/>
    <property type="match status" value="1"/>
</dbReference>
<protein>
    <submittedName>
        <fullName evidence="2">Putative diguanylate cyclase YegE</fullName>
        <ecNumber evidence="2">2.7.7.65</ecNumber>
    </submittedName>
</protein>
<dbReference type="InterPro" id="IPR029787">
    <property type="entry name" value="Nucleotide_cyclase"/>
</dbReference>